<protein>
    <submittedName>
        <fullName evidence="3">NERD domain-containing protein</fullName>
    </submittedName>
</protein>
<dbReference type="Proteomes" id="UP001596506">
    <property type="component" value="Unassembled WGS sequence"/>
</dbReference>
<organism evidence="3 4">
    <name type="scientific">Marinobacter aromaticivorans</name>
    <dbReference type="NCBI Taxonomy" id="1494078"/>
    <lineage>
        <taxon>Bacteria</taxon>
        <taxon>Pseudomonadati</taxon>
        <taxon>Pseudomonadota</taxon>
        <taxon>Gammaproteobacteria</taxon>
        <taxon>Pseudomonadales</taxon>
        <taxon>Marinobacteraceae</taxon>
        <taxon>Marinobacter</taxon>
    </lineage>
</organism>
<keyword evidence="4" id="KW-1185">Reference proteome</keyword>
<dbReference type="InterPro" id="IPR018647">
    <property type="entry name" value="SLFN_3-like_DNA/RNA_helicase"/>
</dbReference>
<sequence length="531" mass="60799">MKIIPSYIWDGQKPGNQAEHRFFEILQKVHFPEKSIALHSQNLRGDKKQSWYEIDFLILTQTCIYGVEVKTGFLSSREGDWRVHKSNMNIAYTKKKSPYVQAKDATLYWRDNWLFKYFPELRGRVDCAFMVALFQNDESSLQTLNCPELPREVVLGDQEFTADGLMKRLEETKDYHLTPTKRRAQSPGLSKQEVEFIANKLRPSLEQSYPAGARNFLLKSQHELTEEQYRLLDTLESFDRLLIDGGAGTGKTFVLIHLVRKDVLAGKAVLILTRPEKLRSKLQQLLKDVDVCILGPEDLANVEDNRFDILYVDEGQDLCDEQTLHELDKKLRGGMESSRWRWFGDFQNQLGAKLHMSEEVFEFIKGLTGNNSIFPLKRNVRNTPNVVRWLEAICHARMGETVMAGAGPEVLIENEHRFSSLLEQVASNPVLGDSPTESTVIIYPEGFAGEFNSSTFGKEALNANLLVSDSESFKGLESEVVYAWVPQQIEDSDLKDYLYKSVSRARAICFVMTKNKDSLMKQAMRLQESNQ</sequence>
<dbReference type="Pfam" id="PF08378">
    <property type="entry name" value="NERD"/>
    <property type="match status" value="1"/>
</dbReference>
<evidence type="ECO:0000259" key="2">
    <source>
        <dbReference type="Pfam" id="PF09848"/>
    </source>
</evidence>
<name>A0ABW2IR21_9GAMM</name>
<dbReference type="EMBL" id="JBHTBD010000001">
    <property type="protein sequence ID" value="MFC7293270.1"/>
    <property type="molecule type" value="Genomic_DNA"/>
</dbReference>
<dbReference type="InterPro" id="IPR027417">
    <property type="entry name" value="P-loop_NTPase"/>
</dbReference>
<dbReference type="RefSeq" id="WP_100688894.1">
    <property type="nucleotide sequence ID" value="NZ_JBHTBD010000001.1"/>
</dbReference>
<proteinExistence type="predicted"/>
<feature type="domain" description="NERD" evidence="1">
    <location>
        <begin position="15"/>
        <end position="107"/>
    </location>
</feature>
<comment type="caution">
    <text evidence="3">The sequence shown here is derived from an EMBL/GenBank/DDBJ whole genome shotgun (WGS) entry which is preliminary data.</text>
</comment>
<dbReference type="InterPro" id="IPR011528">
    <property type="entry name" value="NERD"/>
</dbReference>
<dbReference type="Pfam" id="PF09848">
    <property type="entry name" value="SLFN-g3_helicase"/>
    <property type="match status" value="1"/>
</dbReference>
<evidence type="ECO:0000313" key="4">
    <source>
        <dbReference type="Proteomes" id="UP001596506"/>
    </source>
</evidence>
<accession>A0ABW2IR21</accession>
<feature type="domain" description="Schlafen group 3-like DNA/RNA helicase" evidence="2">
    <location>
        <begin position="241"/>
        <end position="393"/>
    </location>
</feature>
<reference evidence="4" key="1">
    <citation type="journal article" date="2019" name="Int. J. Syst. Evol. Microbiol.">
        <title>The Global Catalogue of Microorganisms (GCM) 10K type strain sequencing project: providing services to taxonomists for standard genome sequencing and annotation.</title>
        <authorList>
            <consortium name="The Broad Institute Genomics Platform"/>
            <consortium name="The Broad Institute Genome Sequencing Center for Infectious Disease"/>
            <person name="Wu L."/>
            <person name="Ma J."/>
        </authorList>
    </citation>
    <scope>NUCLEOTIDE SEQUENCE [LARGE SCALE GENOMIC DNA]</scope>
    <source>
        <strain evidence="4">CCUG 60559</strain>
    </source>
</reference>
<evidence type="ECO:0000259" key="1">
    <source>
        <dbReference type="Pfam" id="PF08378"/>
    </source>
</evidence>
<gene>
    <name evidence="3" type="ORF">ACFQQA_00890</name>
</gene>
<dbReference type="SUPFAM" id="SSF52540">
    <property type="entry name" value="P-loop containing nucleoside triphosphate hydrolases"/>
    <property type="match status" value="1"/>
</dbReference>
<evidence type="ECO:0000313" key="3">
    <source>
        <dbReference type="EMBL" id="MFC7293270.1"/>
    </source>
</evidence>
<dbReference type="Gene3D" id="3.40.50.300">
    <property type="entry name" value="P-loop containing nucleotide triphosphate hydrolases"/>
    <property type="match status" value="1"/>
</dbReference>